<dbReference type="Proteomes" id="UP001201179">
    <property type="component" value="Unassembled WGS sequence"/>
</dbReference>
<dbReference type="PANTHER" id="PTHR34585">
    <property type="match status" value="1"/>
</dbReference>
<dbReference type="Proteomes" id="UP000283958">
    <property type="component" value="Unassembled WGS sequence"/>
</dbReference>
<evidence type="ECO:0000313" key="4">
    <source>
        <dbReference type="EMBL" id="RGJ82118.1"/>
    </source>
</evidence>
<dbReference type="Proteomes" id="UP000260640">
    <property type="component" value="Unassembled WGS sequence"/>
</dbReference>
<dbReference type="RefSeq" id="WP_117700226.1">
    <property type="nucleotide sequence ID" value="NZ_CP181425.1"/>
</dbReference>
<dbReference type="PANTHER" id="PTHR34585:SF22">
    <property type="entry name" value="HELIX-TURN-HELIX DOMAIN-CONTAINING PROTEIN"/>
    <property type="match status" value="1"/>
</dbReference>
<comment type="caution">
    <text evidence="4">The sequence shown here is derived from an EMBL/GenBank/DDBJ whole genome shotgun (WGS) entry which is preliminary data.</text>
</comment>
<dbReference type="EMBL" id="JAKKWZ010000145">
    <property type="protein sequence ID" value="MCG0342837.1"/>
    <property type="molecule type" value="Genomic_DNA"/>
</dbReference>
<dbReference type="AlphaFoldDB" id="A0A3E4JGQ0"/>
<dbReference type="GO" id="GO:0003677">
    <property type="term" value="F:DNA binding"/>
    <property type="evidence" value="ECO:0007669"/>
    <property type="project" value="UniProtKB-KW"/>
</dbReference>
<accession>A0A3E4JGQ0</accession>
<evidence type="ECO:0000313" key="8">
    <source>
        <dbReference type="Proteomes" id="UP000283429"/>
    </source>
</evidence>
<dbReference type="Proteomes" id="UP000583639">
    <property type="component" value="Unassembled WGS sequence"/>
</dbReference>
<dbReference type="SUPFAM" id="SSF46955">
    <property type="entry name" value="Putative DNA-binding domain"/>
    <property type="match status" value="1"/>
</dbReference>
<evidence type="ECO:0000313" key="2">
    <source>
        <dbReference type="EMBL" id="MCG0342837.1"/>
    </source>
</evidence>
<dbReference type="EMBL" id="QRMN01000057">
    <property type="protein sequence ID" value="RHJ71967.1"/>
    <property type="molecule type" value="Genomic_DNA"/>
</dbReference>
<protein>
    <submittedName>
        <fullName evidence="4">DNA-binding protein</fullName>
    </submittedName>
    <submittedName>
        <fullName evidence="2">Helix-turn-helix domain-containing protein</fullName>
    </submittedName>
</protein>
<gene>
    <name evidence="6" type="ORF">DW105_18060</name>
    <name evidence="5" type="ORF">DW783_24405</name>
    <name evidence="4" type="ORF">DXD46_17520</name>
    <name evidence="3" type="ORF">HKQ55_06065</name>
    <name evidence="2" type="ORF">L4X52_23180</name>
</gene>
<organism evidence="4 7">
    <name type="scientific">Phocaeicola vulgatus</name>
    <name type="common">Bacteroides vulgatus</name>
    <dbReference type="NCBI Taxonomy" id="821"/>
    <lineage>
        <taxon>Bacteria</taxon>
        <taxon>Pseudomonadati</taxon>
        <taxon>Bacteroidota</taxon>
        <taxon>Bacteroidia</taxon>
        <taxon>Bacteroidales</taxon>
        <taxon>Bacteroidaceae</taxon>
        <taxon>Phocaeicola</taxon>
    </lineage>
</organism>
<reference evidence="3 10" key="2">
    <citation type="submission" date="2020-04" db="EMBL/GenBank/DDBJ databases">
        <title>A novel gut-associated lysogenic phage, Bacteroides phage BV01, alters the host transcriptome and bile acid metabolism in Bacteroides vulgatus.</title>
        <authorList>
            <person name="Campbell D.E."/>
            <person name="Ly L."/>
            <person name="Ridlon J.M."/>
            <person name="Hsiao A."/>
            <person name="Degnan P.H."/>
        </authorList>
    </citation>
    <scope>NUCLEOTIDE SEQUENCE [LARGE SCALE GENOMIC DNA]</scope>
    <source>
        <strain evidence="3 10">VPI-BV8526</strain>
    </source>
</reference>
<reference evidence="7 8" key="1">
    <citation type="submission" date="2018-08" db="EMBL/GenBank/DDBJ databases">
        <title>A genome reference for cultivated species of the human gut microbiota.</title>
        <authorList>
            <person name="Zou Y."/>
            <person name="Xue W."/>
            <person name="Luo G."/>
        </authorList>
    </citation>
    <scope>NUCLEOTIDE SEQUENCE [LARGE SCALE GENOMIC DNA]</scope>
    <source>
        <strain evidence="6 9">AM09-18</strain>
        <strain evidence="5 8">AM30-40</strain>
        <strain evidence="4 7">TM05-16</strain>
    </source>
</reference>
<name>A0A3E4JGQ0_PHOVU</name>
<dbReference type="EMBL" id="JABDSI010000094">
    <property type="protein sequence ID" value="NMW39728.1"/>
    <property type="molecule type" value="Genomic_DNA"/>
</dbReference>
<evidence type="ECO:0000313" key="6">
    <source>
        <dbReference type="EMBL" id="RHJ71967.1"/>
    </source>
</evidence>
<evidence type="ECO:0000313" key="5">
    <source>
        <dbReference type="EMBL" id="RHD66363.1"/>
    </source>
</evidence>
<evidence type="ECO:0000313" key="3">
    <source>
        <dbReference type="EMBL" id="NMW39728.1"/>
    </source>
</evidence>
<dbReference type="InterPro" id="IPR009061">
    <property type="entry name" value="DNA-bd_dom_put_sf"/>
</dbReference>
<dbReference type="EMBL" id="QSPP01000074">
    <property type="protein sequence ID" value="RGJ82118.1"/>
    <property type="molecule type" value="Genomic_DNA"/>
</dbReference>
<dbReference type="InterPro" id="IPR041657">
    <property type="entry name" value="HTH_17"/>
</dbReference>
<sequence>MDAQDVCMALGISKRSLQNYREKGLVPYSNIGGKFFYKEADIQKILEDGLVKNGR</sequence>
<dbReference type="EMBL" id="QSJM01000193">
    <property type="protein sequence ID" value="RHD66363.1"/>
    <property type="molecule type" value="Genomic_DNA"/>
</dbReference>
<feature type="domain" description="Helix-turn-helix" evidence="1">
    <location>
        <begin position="1"/>
        <end position="47"/>
    </location>
</feature>
<evidence type="ECO:0000313" key="10">
    <source>
        <dbReference type="Proteomes" id="UP000583639"/>
    </source>
</evidence>
<proteinExistence type="predicted"/>
<evidence type="ECO:0000313" key="9">
    <source>
        <dbReference type="Proteomes" id="UP000283958"/>
    </source>
</evidence>
<reference evidence="2" key="3">
    <citation type="submission" date="2022-01" db="EMBL/GenBank/DDBJ databases">
        <authorList>
            <person name="Mingchao X."/>
        </authorList>
    </citation>
    <scope>NUCLEOTIDE SEQUENCE</scope>
    <source>
        <strain evidence="2">Bv4372</strain>
    </source>
</reference>
<keyword evidence="4" id="KW-0238">DNA-binding</keyword>
<dbReference type="Proteomes" id="UP000283429">
    <property type="component" value="Unassembled WGS sequence"/>
</dbReference>
<dbReference type="Pfam" id="PF12728">
    <property type="entry name" value="HTH_17"/>
    <property type="match status" value="1"/>
</dbReference>
<evidence type="ECO:0000259" key="1">
    <source>
        <dbReference type="Pfam" id="PF12728"/>
    </source>
</evidence>
<evidence type="ECO:0000313" key="7">
    <source>
        <dbReference type="Proteomes" id="UP000260640"/>
    </source>
</evidence>